<gene>
    <name evidence="2" type="ORF">ZYGR_0AD06150</name>
</gene>
<dbReference type="InterPro" id="IPR016340">
    <property type="entry name" value="Ribosomal_mL60"/>
</dbReference>
<dbReference type="OrthoDB" id="2332379at2759"/>
<dbReference type="GO" id="GO:0005762">
    <property type="term" value="C:mitochondrial large ribosomal subunit"/>
    <property type="evidence" value="ECO:0007669"/>
    <property type="project" value="UniProtKB-UniRule"/>
</dbReference>
<accession>A0A1Q3A6V3</accession>
<name>A0A1Q3A6V3_ZYGRO</name>
<dbReference type="PIRSF" id="PIRSF002216">
    <property type="entry name" value="MRPL31_prd"/>
    <property type="match status" value="1"/>
</dbReference>
<dbReference type="GO" id="GO:0003735">
    <property type="term" value="F:structural constituent of ribosome"/>
    <property type="evidence" value="ECO:0007669"/>
    <property type="project" value="UniProtKB-UniRule"/>
</dbReference>
<sequence>MFGPFKATNALFGGLLWKVPWRMSSHQKQRVRDRLRDVDGVVKQINLGLHVQRCETKDIQYDEAINARKMFKPRVKSLRLLNKPSVFPRESQMSSKDKYSVFDKKARGYRKGIHKVPKWTKLSLRTNPRFF</sequence>
<evidence type="ECO:0000256" key="1">
    <source>
        <dbReference type="PIRNR" id="PIRNR002216"/>
    </source>
</evidence>
<comment type="caution">
    <text evidence="2">The sequence shown here is derived from an EMBL/GenBank/DDBJ whole genome shotgun (WGS) entry which is preliminary data.</text>
</comment>
<protein>
    <recommendedName>
        <fullName evidence="1">Large ribosomal subunit protein mL60</fullName>
    </recommendedName>
</protein>
<dbReference type="GO" id="GO:0032543">
    <property type="term" value="P:mitochondrial translation"/>
    <property type="evidence" value="ECO:0007669"/>
    <property type="project" value="UniProtKB-UniRule"/>
</dbReference>
<proteinExistence type="predicted"/>
<dbReference type="AlphaFoldDB" id="A0A1Q3A6V3"/>
<evidence type="ECO:0000313" key="2">
    <source>
        <dbReference type="EMBL" id="GAV51432.1"/>
    </source>
</evidence>
<dbReference type="Pfam" id="PF09784">
    <property type="entry name" value="L31"/>
    <property type="match status" value="1"/>
</dbReference>
<comment type="subcellular location">
    <subcellularLocation>
        <location evidence="1">Mitochondrion</location>
    </subcellularLocation>
</comment>
<evidence type="ECO:0000313" key="3">
    <source>
        <dbReference type="Proteomes" id="UP000187013"/>
    </source>
</evidence>
<dbReference type="PANTHER" id="PTHR28271">
    <property type="entry name" value="54S RIBOSOMAL PROTEIN L31, MITOCHONDRIAL"/>
    <property type="match status" value="1"/>
</dbReference>
<comment type="subunit">
    <text evidence="1">Component of the mitochondrial large ribosomal subunit.</text>
</comment>
<keyword evidence="1" id="KW-0496">Mitochondrion</keyword>
<keyword evidence="1" id="KW-0687">Ribonucleoprotein</keyword>
<organism evidence="2 3">
    <name type="scientific">Zygosaccharomyces rouxii</name>
    <dbReference type="NCBI Taxonomy" id="4956"/>
    <lineage>
        <taxon>Eukaryota</taxon>
        <taxon>Fungi</taxon>
        <taxon>Dikarya</taxon>
        <taxon>Ascomycota</taxon>
        <taxon>Saccharomycotina</taxon>
        <taxon>Saccharomycetes</taxon>
        <taxon>Saccharomycetales</taxon>
        <taxon>Saccharomycetaceae</taxon>
        <taxon>Zygosaccharomyces</taxon>
    </lineage>
</organism>
<reference evidence="2 3" key="1">
    <citation type="submission" date="2016-08" db="EMBL/GenBank/DDBJ databases">
        <title>Draft genome sequence of allopolyploid Zygosaccharomyces rouxii.</title>
        <authorList>
            <person name="Watanabe J."/>
            <person name="Uehara K."/>
            <person name="Mogi Y."/>
            <person name="Tsukioka Y."/>
        </authorList>
    </citation>
    <scope>NUCLEOTIDE SEQUENCE [LARGE SCALE GENOMIC DNA]</scope>
    <source>
        <strain evidence="2 3">NBRC 110957</strain>
    </source>
</reference>
<keyword evidence="1" id="KW-0689">Ribosomal protein</keyword>
<dbReference type="EMBL" id="BDGX01000030">
    <property type="protein sequence ID" value="GAV51432.1"/>
    <property type="molecule type" value="Genomic_DNA"/>
</dbReference>
<dbReference type="OMA" id="KYTVFDR"/>
<dbReference type="PANTHER" id="PTHR28271:SF1">
    <property type="entry name" value="LARGE RIBOSOMAL SUBUNIT PROTEIN ML60"/>
    <property type="match status" value="1"/>
</dbReference>
<dbReference type="eggNOG" id="ENOG502S81F">
    <property type="taxonomic scope" value="Eukaryota"/>
</dbReference>
<dbReference type="Proteomes" id="UP000187013">
    <property type="component" value="Unassembled WGS sequence"/>
</dbReference>